<comment type="catalytic activity">
    <reaction evidence="8">
        <text>L-threonyl-[protein] + ATP = O-phospho-L-threonyl-[protein] + ADP + H(+)</text>
        <dbReference type="Rhea" id="RHEA:46608"/>
        <dbReference type="Rhea" id="RHEA-COMP:11060"/>
        <dbReference type="Rhea" id="RHEA-COMP:11605"/>
        <dbReference type="ChEBI" id="CHEBI:15378"/>
        <dbReference type="ChEBI" id="CHEBI:30013"/>
        <dbReference type="ChEBI" id="CHEBI:30616"/>
        <dbReference type="ChEBI" id="CHEBI:61977"/>
        <dbReference type="ChEBI" id="CHEBI:456216"/>
        <dbReference type="EC" id="2.7.11.1"/>
    </reaction>
</comment>
<dbReference type="SMART" id="SM00146">
    <property type="entry name" value="PI3Kc"/>
    <property type="match status" value="1"/>
</dbReference>
<evidence type="ECO:0000313" key="14">
    <source>
        <dbReference type="Proteomes" id="UP001519460"/>
    </source>
</evidence>
<evidence type="ECO:0000256" key="10">
    <source>
        <dbReference type="SAM" id="MobiDB-lite"/>
    </source>
</evidence>
<comment type="similarity">
    <text evidence="1">Belongs to the PI3/PI4-kinase family.</text>
</comment>
<feature type="compositionally biased region" description="Basic and acidic residues" evidence="10">
    <location>
        <begin position="74"/>
        <end position="87"/>
    </location>
</feature>
<dbReference type="EC" id="2.7.11.1" evidence="2"/>
<dbReference type="Pfam" id="PF08771">
    <property type="entry name" value="FRB_dom"/>
    <property type="match status" value="1"/>
</dbReference>
<dbReference type="Gene3D" id="1.10.1070.11">
    <property type="entry name" value="Phosphatidylinositol 3-/4-kinase, catalytic domain"/>
    <property type="match status" value="1"/>
</dbReference>
<keyword evidence="14" id="KW-1185">Reference proteome</keyword>
<evidence type="ECO:0000256" key="9">
    <source>
        <dbReference type="ARBA" id="ARBA00048679"/>
    </source>
</evidence>
<comment type="catalytic activity">
    <reaction evidence="9">
        <text>L-seryl-[protein] + ATP = O-phospho-L-seryl-[protein] + ADP + H(+)</text>
        <dbReference type="Rhea" id="RHEA:17989"/>
        <dbReference type="Rhea" id="RHEA-COMP:9863"/>
        <dbReference type="Rhea" id="RHEA-COMP:11604"/>
        <dbReference type="ChEBI" id="CHEBI:15378"/>
        <dbReference type="ChEBI" id="CHEBI:29999"/>
        <dbReference type="ChEBI" id="CHEBI:30616"/>
        <dbReference type="ChEBI" id="CHEBI:83421"/>
        <dbReference type="ChEBI" id="CHEBI:456216"/>
        <dbReference type="EC" id="2.7.11.1"/>
    </reaction>
</comment>
<feature type="compositionally biased region" description="Low complexity" evidence="10">
    <location>
        <begin position="42"/>
        <end position="51"/>
    </location>
</feature>
<dbReference type="InterPro" id="IPR031559">
    <property type="entry name" value="SMG1"/>
</dbReference>
<feature type="compositionally biased region" description="Low complexity" evidence="10">
    <location>
        <begin position="114"/>
        <end position="129"/>
    </location>
</feature>
<dbReference type="PROSITE" id="PS00916">
    <property type="entry name" value="PI3_4_KINASE_2"/>
    <property type="match status" value="1"/>
</dbReference>
<dbReference type="GO" id="GO:0031931">
    <property type="term" value="C:TORC1 complex"/>
    <property type="evidence" value="ECO:0007669"/>
    <property type="project" value="UniProtKB-ARBA"/>
</dbReference>
<feature type="domain" description="PI3K/PI4K catalytic" evidence="11">
    <location>
        <begin position="2161"/>
        <end position="2511"/>
    </location>
</feature>
<dbReference type="FunFam" id="1.10.1070.11:FF:000008">
    <property type="entry name" value="serine/threonine-protein kinase SMG1 isoform X2"/>
    <property type="match status" value="1"/>
</dbReference>
<dbReference type="GO" id="GO:0005524">
    <property type="term" value="F:ATP binding"/>
    <property type="evidence" value="ECO:0007669"/>
    <property type="project" value="UniProtKB-KW"/>
</dbReference>
<dbReference type="InterPro" id="IPR016024">
    <property type="entry name" value="ARM-type_fold"/>
</dbReference>
<dbReference type="InterPro" id="IPR018936">
    <property type="entry name" value="PI3/4_kinase_CS"/>
</dbReference>
<organism evidence="13 14">
    <name type="scientific">Batillaria attramentaria</name>
    <dbReference type="NCBI Taxonomy" id="370345"/>
    <lineage>
        <taxon>Eukaryota</taxon>
        <taxon>Metazoa</taxon>
        <taxon>Spiralia</taxon>
        <taxon>Lophotrochozoa</taxon>
        <taxon>Mollusca</taxon>
        <taxon>Gastropoda</taxon>
        <taxon>Caenogastropoda</taxon>
        <taxon>Sorbeoconcha</taxon>
        <taxon>Cerithioidea</taxon>
        <taxon>Batillariidae</taxon>
        <taxon>Batillaria</taxon>
    </lineage>
</organism>
<name>A0ABD0L4Z5_9CAEN</name>
<dbReference type="InterPro" id="IPR011009">
    <property type="entry name" value="Kinase-like_dom_sf"/>
</dbReference>
<evidence type="ECO:0000256" key="6">
    <source>
        <dbReference type="ARBA" id="ARBA00022777"/>
    </source>
</evidence>
<feature type="compositionally biased region" description="Basic and acidic residues" evidence="10">
    <location>
        <begin position="130"/>
        <end position="146"/>
    </location>
</feature>
<keyword evidence="5" id="KW-0547">Nucleotide-binding</keyword>
<dbReference type="FunFam" id="3.30.1010.10:FF:000010">
    <property type="entry name" value="serine/threonine-protein kinase SMG1 isoform X1"/>
    <property type="match status" value="1"/>
</dbReference>
<dbReference type="Gene3D" id="3.30.1010.10">
    <property type="entry name" value="Phosphatidylinositol 3-kinase Catalytic Subunit, Chain A, domain 4"/>
    <property type="match status" value="1"/>
</dbReference>
<dbReference type="Pfam" id="PF15785">
    <property type="entry name" value="SMG1"/>
    <property type="match status" value="1"/>
</dbReference>
<dbReference type="InterPro" id="IPR050517">
    <property type="entry name" value="DDR_Repair_Kinase"/>
</dbReference>
<evidence type="ECO:0000259" key="12">
    <source>
        <dbReference type="PROSITE" id="PS51189"/>
    </source>
</evidence>
<feature type="compositionally biased region" description="Acidic residues" evidence="10">
    <location>
        <begin position="1932"/>
        <end position="1955"/>
    </location>
</feature>
<feature type="region of interest" description="Disordered" evidence="10">
    <location>
        <begin position="1932"/>
        <end position="1959"/>
    </location>
</feature>
<dbReference type="PROSITE" id="PS51189">
    <property type="entry name" value="FAT"/>
    <property type="match status" value="1"/>
</dbReference>
<evidence type="ECO:0000256" key="1">
    <source>
        <dbReference type="ARBA" id="ARBA00011031"/>
    </source>
</evidence>
<feature type="compositionally biased region" description="Basic and acidic residues" evidence="10">
    <location>
        <begin position="52"/>
        <end position="61"/>
    </location>
</feature>
<dbReference type="SUPFAM" id="SSF48371">
    <property type="entry name" value="ARM repeat"/>
    <property type="match status" value="2"/>
</dbReference>
<evidence type="ECO:0000256" key="7">
    <source>
        <dbReference type="ARBA" id="ARBA00022840"/>
    </source>
</evidence>
<feature type="region of interest" description="Disordered" evidence="10">
    <location>
        <begin position="1211"/>
        <end position="1247"/>
    </location>
</feature>
<feature type="domain" description="FAT" evidence="12">
    <location>
        <begin position="1239"/>
        <end position="1910"/>
    </location>
</feature>
<dbReference type="InterPro" id="IPR036940">
    <property type="entry name" value="PI3/4_kinase_cat_sf"/>
</dbReference>
<dbReference type="GO" id="GO:0004674">
    <property type="term" value="F:protein serine/threonine kinase activity"/>
    <property type="evidence" value="ECO:0007669"/>
    <property type="project" value="UniProtKB-KW"/>
</dbReference>
<feature type="region of interest" description="Disordered" evidence="10">
    <location>
        <begin position="1"/>
        <end position="146"/>
    </location>
</feature>
<dbReference type="InterPro" id="IPR014009">
    <property type="entry name" value="PIK_FAT"/>
</dbReference>
<dbReference type="PANTHER" id="PTHR11139:SF71">
    <property type="entry name" value="SERINE_THREONINE-PROTEIN KINASE SMG1"/>
    <property type="match status" value="1"/>
</dbReference>
<feature type="compositionally biased region" description="Basic and acidic residues" evidence="10">
    <location>
        <begin position="11"/>
        <end position="20"/>
    </location>
</feature>
<keyword evidence="3" id="KW-0723">Serine/threonine-protein kinase</keyword>
<evidence type="ECO:0000256" key="4">
    <source>
        <dbReference type="ARBA" id="ARBA00022679"/>
    </source>
</evidence>
<dbReference type="CDD" id="cd05170">
    <property type="entry name" value="PIKKc_SMG1"/>
    <property type="match status" value="1"/>
</dbReference>
<dbReference type="SMART" id="SM01345">
    <property type="entry name" value="Rapamycin_bind"/>
    <property type="match status" value="1"/>
</dbReference>
<evidence type="ECO:0000256" key="8">
    <source>
        <dbReference type="ARBA" id="ARBA00047899"/>
    </source>
</evidence>
<evidence type="ECO:0000256" key="2">
    <source>
        <dbReference type="ARBA" id="ARBA00012513"/>
    </source>
</evidence>
<dbReference type="InterPro" id="IPR000403">
    <property type="entry name" value="PI3/4_kinase_cat_dom"/>
</dbReference>
<feature type="compositionally biased region" description="Polar residues" evidence="10">
    <location>
        <begin position="21"/>
        <end position="41"/>
    </location>
</feature>
<dbReference type="Pfam" id="PF00454">
    <property type="entry name" value="PI3_PI4_kinase"/>
    <property type="match status" value="1"/>
</dbReference>
<dbReference type="PANTHER" id="PTHR11139">
    <property type="entry name" value="ATAXIA TELANGIECTASIA MUTATED ATM -RELATED"/>
    <property type="match status" value="1"/>
</dbReference>
<dbReference type="InterPro" id="IPR009076">
    <property type="entry name" value="FRB_dom"/>
</dbReference>
<dbReference type="InterPro" id="IPR039414">
    <property type="entry name" value="SMG1_PIKKc"/>
</dbReference>
<dbReference type="SUPFAM" id="SSF56112">
    <property type="entry name" value="Protein kinase-like (PK-like)"/>
    <property type="match status" value="1"/>
</dbReference>
<evidence type="ECO:0000256" key="3">
    <source>
        <dbReference type="ARBA" id="ARBA00022527"/>
    </source>
</evidence>
<feature type="compositionally biased region" description="Basic and acidic residues" evidence="10">
    <location>
        <begin position="1211"/>
        <end position="1233"/>
    </location>
</feature>
<proteinExistence type="inferred from homology"/>
<reference evidence="13 14" key="1">
    <citation type="journal article" date="2023" name="Sci. Data">
        <title>Genome assembly of the Korean intertidal mud-creeper Batillaria attramentaria.</title>
        <authorList>
            <person name="Patra A.K."/>
            <person name="Ho P.T."/>
            <person name="Jun S."/>
            <person name="Lee S.J."/>
            <person name="Kim Y."/>
            <person name="Won Y.J."/>
        </authorList>
    </citation>
    <scope>NUCLEOTIDE SEQUENCE [LARGE SCALE GENOMIC DNA]</scope>
    <source>
        <strain evidence="13">Wonlab-2016</strain>
    </source>
</reference>
<keyword evidence="6" id="KW-0418">Kinase</keyword>
<evidence type="ECO:0000256" key="5">
    <source>
        <dbReference type="ARBA" id="ARBA00022741"/>
    </source>
</evidence>
<feature type="region of interest" description="Disordered" evidence="10">
    <location>
        <begin position="2271"/>
        <end position="2290"/>
    </location>
</feature>
<accession>A0ABD0L4Z5</accession>
<evidence type="ECO:0000313" key="13">
    <source>
        <dbReference type="EMBL" id="KAK7494477.1"/>
    </source>
</evidence>
<keyword evidence="7" id="KW-0067">ATP-binding</keyword>
<dbReference type="EMBL" id="JACVVK020000083">
    <property type="protein sequence ID" value="KAK7494477.1"/>
    <property type="molecule type" value="Genomic_DNA"/>
</dbReference>
<evidence type="ECO:0000259" key="11">
    <source>
        <dbReference type="PROSITE" id="PS50290"/>
    </source>
</evidence>
<keyword evidence="4" id="KW-0808">Transferase</keyword>
<gene>
    <name evidence="13" type="ORF">BaRGS_00014369</name>
</gene>
<protein>
    <recommendedName>
        <fullName evidence="2">non-specific serine/threonine protein kinase</fullName>
        <ecNumber evidence="2">2.7.11.1</ecNumber>
    </recommendedName>
</protein>
<sequence length="3378" mass="375260">MSETSVGGKSKAPDKNEKGTSSKSANSVPESTRSNLSESWPSSTEKTSATETKVRGADRRQSPRRMTKNPNSRPGRDKPRRDDDRRPGSGRQGRRNDTSYSRNGSAVGGGGGFSSSPSPQSSSRDNSSQSDKKTDPGKTFHDESKLSKLMRRLCSGADRERRLTAARALKEFLLTPEGTKPIRAELAITKGVPITSRGERRKNPNKGCEVVSGVSIHLSDGYPKAPRNAICRVGLGVVASLDCRAAGTSWIRILRGFKEVKLEVAGCIGYVGSTMGQDMGSYFDWLFTQASSTMVDDEVKINFLQALLETLRFDEKKQNATDMMTKVMANIQTLLESADSPDLLVAVVDVILYIARIYPHIFSAHFRNTVDILVGWHIDPSQKESLIQYMSGALVSFKQFWSSDITFSMTLLTQFLEDMEAYAEDLNLSASGHTYGGEKLPTPEEYTVKMGALLRVFTTVVDSLGDNLAPSKGGKIPTEFACKLLDKVIMSVETAMKYVYIESVLVAANNCICVLLGQLGSEAIVCAESLLPYVSMQAFYNRLSSKQLLLAFFNLVHKVVLAFDTQLPVDFLTHLFEPDSLLLTTRLSHCFEVLTQLMSVYHAIMGLKSVPLLEESYRLVLADIEIGFKTLLAPERSGQTLVPDNPFLSVQYSTKQAETVVLFNLCALAEIANTKSNLIGMWALSPSIFDLLTERLEPSDGWMAECHPSIQYAVIHTLYGHCSRHAHFVSSSSLLTCETASLATMSQATSSHLSQILGLLVALLEEPRTSFDVRCLAMKWVCEVVNGLHSYPQVYIMKPCLAVVRAVVAQGYDREQQVLTAAAQCLLTLFKSGAQFPTHVIRECLELCAFRLTDTRKAVREVYFSLLKVLHLDVITSSSMTFEAEEEALARQRKDRTVGLKMAWLARRNHLGFPSLGLFHSHNFRHVISYMLNNTPPSHFGGLHWLEAMFYNGQRSNKELERGQDNVLLSDLDLTESLAWFWATYEAAHFTVLSRLRTPLGKPQDTFMTIESVLKAFAAEARNAADTEDAAGGGDTGKNEKTGEYAYLQRVHVLLQFMEHLERLLHNAYEGCAVAMAAPPKIVRTFFRTNRNTCLEWLARIRMCIMTVASHAGMPAVVVRHSHELLSDLYDIDSTQGLEFEQGIVYLVQALCDLECPEAVLGVYSWCKQVAGKKFAWVKAAAEKASKRYEQAAKEYRSVLKTILAADETVDGKDASDSAESSPEHRLVDRKNSGDSGKQRSSLTKHSKPVPSTVAFITNEVMESYLKLSDWDSVLEWQESLAQWRSDASLTSLQQAFNSSVDINYIKAMSHFDSGEMAEVRSSLELVPGASLTEGSKGEHGGMLSWSPKHELSLMHRQFLRAGTLLQEQRQTNHRAEVLRFLSHSERVGEGLLRMAALEWPPVLSSDIVTELTVISTLRKQLEDRKGKEDQDLASYLQAMRLVNLQLHLPAFDKKTELSNQLSSLQIAAATLARKQTNFELAEDLLVRQITLLSTRPVEEDTTTNHHDLLPSLTSLLKSRDNVELLSVMRVERESAKLLHALNQPRDALEVISNSVASCLMVTEKTAENGTIRKAKEACGELCSRSLMTLVKWLQADSKLLSGLGAEALPVRLAGQTQNQGDTILANVKLLLESETRGVAQQRGLLLDDTNGLEGAGTVSEGERVMGQLLHLATMESPSLAKAWFMLAGWCYKWGRKTVDNASHGSVELSPEEKSLVVSILPQGTSGEETQRVLSIMSQIHDLGTSEEDISDQDQSLYDDGTETTRKQLLMSSDSLRLANEGCVDQLLEIWKGVVKRIYHLYQLSAKAYFIFLQLNDHLTEGEENEDGNIISTLRLLRLLVKHAWELQGVLETGLAHTPTSPWKGIIPQLFARLSHPENYVRRSVSELLCRVAQDAPHLIVYPAIVGSSSGKADNKVTEESKFLNTYLSQGEVEEEGLGTEEAGSQEDEDDDNAGDDSTNTMLQSCLASIVDTLSQHNPRMISEVQAMVMELRRVTLLWEELWLGTLAQHHADVQRRLSQLETEIRKVNTNSALSKADKAAIIREKHRTIMKPTLYTMERLHEITSQPPETPHEVWFQNAYGEMIRNALDRLRNPSNPSHPHASWHLFKQVYISLQQRAQKRGSLHLKMEEISPKLAVLSKSLIPMPGLGLPGQMVTVEKVCNTVQILPTKTKPKKMVFIGSDGKRHPYLFKGLEDLHLDERIMQFLSIVNNMFTSSSKGQGSRMQYRARHYSVTPLGPRSGLIQWVEGATPLFGLYKKWQQREAYAQTLKHSTATSQSTSTNPPTIPRPSEVYYNKLTPALKEKGIETTDNRKEWPLTVLRKVLEDLMDDTPDDLLAKELWCASAGPGEWWQMVQTYSRSTAVMSMIGYIIGLGDRHLDNVLVDLATGEVVHIDYNVCFEKGKNLRVPERVPFRMTQNIETALGVTGVEGIFRLSSEHVLRTMRKGRETLLTLLEAFVYDPLVDWTTGNEGGYTGAFYGGETAALGAGGEAEKSKKEMEQEITISMFAIRCAEMKSAWVKNREEIMVALPELQASVGVWVLGLDNLEAGQQALGSLQAVQRVLVDASADPSHSLYTLGDRYADYAVVKGTKEEVMLAVEEKIAEFAHWQQIHKNAIESVQGVAFQKLCTEITKPLDIDTSSFATATDFLQGAGQSQTISQCDQLEAEMVTQLKQRRSLLHSTMDILHSYSSIVAQFGVAFANNNRAHQLLGFLQELVCDFSSTKCEEITAHFQDLYGPQVSQSSQCQLVLLTENRLENIIAEANNRLLKLLERRGQDSATVVVHEMSLHDAEASILAFLQETGSAGEKSLMCFIVSALSSLSKRYLLMESASAGAGERLMDLTSRDGDWFLEELCSISGNVNHFLDTLERNTSVHIIDKFKDLHSALRATYDVYIAIQDLNLNFRSIILPEALKLIQSQEPSILASLSHLESLVGESTQSLESLVTQLEIMHRNVIMGVQTDGTDVLCKVQQMQIAFNQLLQGLQQRSSDPTQEAAASDLTPGQMLLMGFDGLFTRLDAEFSQLLSCVSVLNIPDAWCKVDAIREARSLQLSPWSSDTRSLLSALFFLKRLQAMQEFFHMVTQLAAALQGLNGGAVYDDEQMAKPIKKFIAEFVRKQMIGFPSQLLGCVTCLLVESLGVSVESEVALKDIGAQAKVPLEDLCKKAVDASLRAGHFQHSHLTQATTLTSSQDLGWRKLDLAKRLEMGMSLLKAGYQRWQGLLARFQWLHEDILSCSSRPPPAMPPPSRAALMSDMKKMVSSLSAQEAVIAGCKERYASLEGGVVQRLRWAAGANPSLNVTLQLFQDASMARAQLLEEESGLVNEVASLCQGILHFEAWRTRTQDALATDNAFLSMLNRYRPLISLSSSHHALLAVSLC</sequence>
<dbReference type="Proteomes" id="UP001519460">
    <property type="component" value="Unassembled WGS sequence"/>
</dbReference>
<comment type="caution">
    <text evidence="13">The sequence shown here is derived from an EMBL/GenBank/DDBJ whole genome shotgun (WGS) entry which is preliminary data.</text>
</comment>
<dbReference type="PROSITE" id="PS50290">
    <property type="entry name" value="PI3_4_KINASE_3"/>
    <property type="match status" value="1"/>
</dbReference>
<feature type="compositionally biased region" description="Polar residues" evidence="10">
    <location>
        <begin position="2271"/>
        <end position="2284"/>
    </location>
</feature>